<feature type="region of interest" description="Disordered" evidence="7">
    <location>
        <begin position="1"/>
        <end position="115"/>
    </location>
</feature>
<keyword evidence="4 8" id="KW-0812">Transmembrane</keyword>
<comment type="subcellular location">
    <subcellularLocation>
        <location evidence="1">Cell membrane</location>
    </subcellularLocation>
</comment>
<dbReference type="AlphaFoldDB" id="A0A3B0A494"/>
<feature type="compositionally biased region" description="Low complexity" evidence="7">
    <location>
        <begin position="1"/>
        <end position="11"/>
    </location>
</feature>
<dbReference type="OrthoDB" id="3406002at2"/>
<evidence type="ECO:0000256" key="4">
    <source>
        <dbReference type="ARBA" id="ARBA00022692"/>
    </source>
</evidence>
<sequence>MSEVSPSADPTPSAPADPSPPAAPVPGPWTAPDPGPWAPPDARGPAGHGHGPVPAAAPPPAGWVHPPAPGTVPPGWPPPPIPGATPPGWSAPGRQAYGHPWPYGHPAAPPARPRKGSAVGATVAVAAVLVLVLCGALGAVALLRWSDMPSPDGPVAEQPYDGPFYEGEDDEEDDEEPWPVSPALTASGAPGTTRVVYEVTGDGPVALEYYDANGDFVQEPDVALPWRLDLRKQNADRLMVLAHTSDGQARLTCRITVNGRTVDRQTATGYGTSCFG</sequence>
<comment type="caution">
    <text evidence="9">The sequence shown here is derived from an EMBL/GenBank/DDBJ whole genome shotgun (WGS) entry which is preliminary data.</text>
</comment>
<keyword evidence="3" id="KW-1003">Cell membrane</keyword>
<keyword evidence="10" id="KW-1185">Reference proteome</keyword>
<organism evidence="9 10">
    <name type="scientific">Micromonospora costi</name>
    <dbReference type="NCBI Taxonomy" id="1530042"/>
    <lineage>
        <taxon>Bacteria</taxon>
        <taxon>Bacillati</taxon>
        <taxon>Actinomycetota</taxon>
        <taxon>Actinomycetes</taxon>
        <taxon>Micromonosporales</taxon>
        <taxon>Micromonosporaceae</taxon>
        <taxon>Micromonospora</taxon>
    </lineage>
</organism>
<feature type="transmembrane region" description="Helical" evidence="8">
    <location>
        <begin position="118"/>
        <end position="143"/>
    </location>
</feature>
<comment type="similarity">
    <text evidence="2">Belongs to the MmpS family.</text>
</comment>
<evidence type="ECO:0000256" key="6">
    <source>
        <dbReference type="ARBA" id="ARBA00023136"/>
    </source>
</evidence>
<keyword evidence="6 8" id="KW-0472">Membrane</keyword>
<evidence type="ECO:0000256" key="5">
    <source>
        <dbReference type="ARBA" id="ARBA00022989"/>
    </source>
</evidence>
<dbReference type="Proteomes" id="UP000279968">
    <property type="component" value="Unassembled WGS sequence"/>
</dbReference>
<feature type="compositionally biased region" description="Acidic residues" evidence="7">
    <location>
        <begin position="166"/>
        <end position="177"/>
    </location>
</feature>
<evidence type="ECO:0000256" key="7">
    <source>
        <dbReference type="SAM" id="MobiDB-lite"/>
    </source>
</evidence>
<protein>
    <recommendedName>
        <fullName evidence="11">MmpS family membrane protein</fullName>
    </recommendedName>
</protein>
<evidence type="ECO:0000313" key="10">
    <source>
        <dbReference type="Proteomes" id="UP000279968"/>
    </source>
</evidence>
<name>A0A3B0A494_9ACTN</name>
<feature type="compositionally biased region" description="Pro residues" evidence="7">
    <location>
        <begin position="12"/>
        <end position="39"/>
    </location>
</feature>
<evidence type="ECO:0000256" key="2">
    <source>
        <dbReference type="ARBA" id="ARBA00007531"/>
    </source>
</evidence>
<evidence type="ECO:0000256" key="8">
    <source>
        <dbReference type="SAM" id="Phobius"/>
    </source>
</evidence>
<evidence type="ECO:0008006" key="11">
    <source>
        <dbReference type="Google" id="ProtNLM"/>
    </source>
</evidence>
<dbReference type="RefSeq" id="WP_120780867.1">
    <property type="nucleotide sequence ID" value="NZ_JBHLUP010000001.1"/>
</dbReference>
<proteinExistence type="inferred from homology"/>
<feature type="region of interest" description="Disordered" evidence="7">
    <location>
        <begin position="152"/>
        <end position="189"/>
    </location>
</feature>
<feature type="compositionally biased region" description="Pro residues" evidence="7">
    <location>
        <begin position="55"/>
        <end position="85"/>
    </location>
</feature>
<evidence type="ECO:0000256" key="3">
    <source>
        <dbReference type="ARBA" id="ARBA00022475"/>
    </source>
</evidence>
<gene>
    <name evidence="9" type="ORF">D7193_19050</name>
</gene>
<dbReference type="GO" id="GO:0005886">
    <property type="term" value="C:plasma membrane"/>
    <property type="evidence" value="ECO:0007669"/>
    <property type="project" value="UniProtKB-SubCell"/>
</dbReference>
<reference evidence="9 10" key="1">
    <citation type="journal article" date="2015" name="Int. J. Syst. Evol. Microbiol.">
        <title>Micromonospora costi sp. nov., isolated from a leaf of Costus speciosus.</title>
        <authorList>
            <person name="Thawai C."/>
        </authorList>
    </citation>
    <scope>NUCLEOTIDE SEQUENCE [LARGE SCALE GENOMIC DNA]</scope>
    <source>
        <strain evidence="9 10">CS1-12</strain>
    </source>
</reference>
<keyword evidence="5 8" id="KW-1133">Transmembrane helix</keyword>
<accession>A0A3B0A494</accession>
<dbReference type="Gene3D" id="2.60.40.2880">
    <property type="entry name" value="MmpS1-5, C-terminal soluble domain"/>
    <property type="match status" value="1"/>
</dbReference>
<dbReference type="InterPro" id="IPR008693">
    <property type="entry name" value="MmpS"/>
</dbReference>
<evidence type="ECO:0000256" key="1">
    <source>
        <dbReference type="ARBA" id="ARBA00004236"/>
    </source>
</evidence>
<evidence type="ECO:0000313" key="9">
    <source>
        <dbReference type="EMBL" id="RKN54127.1"/>
    </source>
</evidence>
<dbReference type="Pfam" id="PF05423">
    <property type="entry name" value="Mycobact_memb"/>
    <property type="match status" value="1"/>
</dbReference>
<dbReference type="EMBL" id="RBAN01000003">
    <property type="protein sequence ID" value="RKN54127.1"/>
    <property type="molecule type" value="Genomic_DNA"/>
</dbReference>
<dbReference type="InterPro" id="IPR038468">
    <property type="entry name" value="MmpS_C"/>
</dbReference>